<evidence type="ECO:0000313" key="9">
    <source>
        <dbReference type="EMBL" id="MCS0583571.1"/>
    </source>
</evidence>
<reference evidence="9 10" key="1">
    <citation type="submission" date="2022-08" db="EMBL/GenBank/DDBJ databases">
        <title>Reclassification of Massilia species as members of the genera Telluria, Duganella, Pseudoduganella, Mokoshia gen. nov. and Zemynaea gen. nov. using orthogonal and non-orthogonal genome-based approaches.</title>
        <authorList>
            <person name="Bowman J.P."/>
        </authorList>
    </citation>
    <scope>NUCLEOTIDE SEQUENCE [LARGE SCALE GENOMIC DNA]</scope>
    <source>
        <strain evidence="9 10">JCM 31316</strain>
    </source>
</reference>
<keyword evidence="7" id="KW-0998">Cell outer membrane</keyword>
<dbReference type="Gene3D" id="1.20.1600.10">
    <property type="entry name" value="Outer membrane efflux proteins (OEP)"/>
    <property type="match status" value="1"/>
</dbReference>
<evidence type="ECO:0000256" key="2">
    <source>
        <dbReference type="ARBA" id="ARBA00007613"/>
    </source>
</evidence>
<keyword evidence="8" id="KW-0732">Signal</keyword>
<dbReference type="SUPFAM" id="SSF56954">
    <property type="entry name" value="Outer membrane efflux proteins (OEP)"/>
    <property type="match status" value="1"/>
</dbReference>
<dbReference type="PANTHER" id="PTHR30026:SF20">
    <property type="entry name" value="OUTER MEMBRANE PROTEIN TOLC"/>
    <property type="match status" value="1"/>
</dbReference>
<dbReference type="PANTHER" id="PTHR30026">
    <property type="entry name" value="OUTER MEMBRANE PROTEIN TOLC"/>
    <property type="match status" value="1"/>
</dbReference>
<evidence type="ECO:0000256" key="8">
    <source>
        <dbReference type="SAM" id="SignalP"/>
    </source>
</evidence>
<protein>
    <submittedName>
        <fullName evidence="9">TolC family protein</fullName>
    </submittedName>
</protein>
<gene>
    <name evidence="9" type="ORF">NX784_18425</name>
</gene>
<name>A0ABT1ZUE5_9BURK</name>
<dbReference type="Proteomes" id="UP001204151">
    <property type="component" value="Unassembled WGS sequence"/>
</dbReference>
<evidence type="ECO:0000256" key="4">
    <source>
        <dbReference type="ARBA" id="ARBA00022452"/>
    </source>
</evidence>
<keyword evidence="3" id="KW-0813">Transport</keyword>
<comment type="caution">
    <text evidence="9">The sequence shown here is derived from an EMBL/GenBank/DDBJ whole genome shotgun (WGS) entry which is preliminary data.</text>
</comment>
<sequence>MQFRWQFAKDRLLPVTLLCVFMAGNTRSAFAADLRLIDAIEIALTKNPDIAVQRSQTTFLRGAEMQAKSQFDWEFAGSADLSRTITPLDTAGDGAPVWTQTRQFASGYEVGVIRQLRNGMTFGSSLVAAATQDTSPGAFPGQKNTVKLNVSLTLPLLRGSGTENVTGQESSSELNALASGYMVRDRVAQTVRDVAVAYWTYRSRIQLEKVAADAEEQSRTLLASTQKLVDNAEKPRADLVLLNADYADKVIDRKAATLNRTEAKNSLGRILGLDAVAIAQLTLAQDVLPLPQVLRAISPAQVQALGERALRRRSDVSAVELQTEAAIKLLAVAKNNLKPRMDLQLNAGYGKASEGGSHFGFISIPGRTQTGPSVSAVLNFQFPIENRSASGALLQSVATVEQLRTKRRDLQIAVVNNVEAAVAAVTSSAERIQIAKDGLTSYQKAIEHEVIKQRNGFSTLIDVINVESRYVNARINYLQLELEYAVALVNLNYAAGTLLPEVVPGKSAMDRVTIDLDRLQDLQRLFL</sequence>
<feature type="signal peptide" evidence="8">
    <location>
        <begin position="1"/>
        <end position="31"/>
    </location>
</feature>
<comment type="subcellular location">
    <subcellularLocation>
        <location evidence="1">Cell outer membrane</location>
    </subcellularLocation>
</comment>
<keyword evidence="4" id="KW-1134">Transmembrane beta strand</keyword>
<evidence type="ECO:0000256" key="7">
    <source>
        <dbReference type="ARBA" id="ARBA00023237"/>
    </source>
</evidence>
<keyword evidence="6" id="KW-0472">Membrane</keyword>
<evidence type="ECO:0000256" key="1">
    <source>
        <dbReference type="ARBA" id="ARBA00004442"/>
    </source>
</evidence>
<dbReference type="InterPro" id="IPR051906">
    <property type="entry name" value="TolC-like"/>
</dbReference>
<keyword evidence="10" id="KW-1185">Reference proteome</keyword>
<evidence type="ECO:0000256" key="6">
    <source>
        <dbReference type="ARBA" id="ARBA00023136"/>
    </source>
</evidence>
<evidence type="ECO:0000256" key="3">
    <source>
        <dbReference type="ARBA" id="ARBA00022448"/>
    </source>
</evidence>
<feature type="chain" id="PRO_5047175514" evidence="8">
    <location>
        <begin position="32"/>
        <end position="527"/>
    </location>
</feature>
<dbReference type="Pfam" id="PF02321">
    <property type="entry name" value="OEP"/>
    <property type="match status" value="1"/>
</dbReference>
<evidence type="ECO:0000256" key="5">
    <source>
        <dbReference type="ARBA" id="ARBA00022692"/>
    </source>
</evidence>
<dbReference type="EMBL" id="JANUGW010000014">
    <property type="protein sequence ID" value="MCS0583571.1"/>
    <property type="molecule type" value="Genomic_DNA"/>
</dbReference>
<evidence type="ECO:0000313" key="10">
    <source>
        <dbReference type="Proteomes" id="UP001204151"/>
    </source>
</evidence>
<proteinExistence type="inferred from homology"/>
<dbReference type="InterPro" id="IPR003423">
    <property type="entry name" value="OMP_efflux"/>
</dbReference>
<keyword evidence="5" id="KW-0812">Transmembrane</keyword>
<organism evidence="9 10">
    <name type="scientific">Massilia pinisoli</name>
    <dbReference type="NCBI Taxonomy" id="1772194"/>
    <lineage>
        <taxon>Bacteria</taxon>
        <taxon>Pseudomonadati</taxon>
        <taxon>Pseudomonadota</taxon>
        <taxon>Betaproteobacteria</taxon>
        <taxon>Burkholderiales</taxon>
        <taxon>Oxalobacteraceae</taxon>
        <taxon>Telluria group</taxon>
        <taxon>Massilia</taxon>
    </lineage>
</organism>
<comment type="similarity">
    <text evidence="2">Belongs to the outer membrane factor (OMF) (TC 1.B.17) family.</text>
</comment>
<dbReference type="RefSeq" id="WP_258818156.1">
    <property type="nucleotide sequence ID" value="NZ_JANUGW010000014.1"/>
</dbReference>
<accession>A0ABT1ZUE5</accession>